<dbReference type="RefSeq" id="WP_220681496.1">
    <property type="nucleotide sequence ID" value="NZ_CP037968.1"/>
</dbReference>
<proteinExistence type="predicted"/>
<feature type="compositionally biased region" description="Basic and acidic residues" evidence="1">
    <location>
        <begin position="34"/>
        <end position="55"/>
    </location>
</feature>
<organism evidence="2 3">
    <name type="scientific">Methanofollis formosanus</name>
    <dbReference type="NCBI Taxonomy" id="299308"/>
    <lineage>
        <taxon>Archaea</taxon>
        <taxon>Methanobacteriati</taxon>
        <taxon>Methanobacteriota</taxon>
        <taxon>Stenosarchaea group</taxon>
        <taxon>Methanomicrobia</taxon>
        <taxon>Methanomicrobiales</taxon>
        <taxon>Methanomicrobiaceae</taxon>
        <taxon>Methanofollis</taxon>
    </lineage>
</organism>
<dbReference type="KEGG" id="mfk:E2N92_12465"/>
<evidence type="ECO:0000313" key="3">
    <source>
        <dbReference type="Proteomes" id="UP000826709"/>
    </source>
</evidence>
<accession>A0A8G1A410</accession>
<sequence length="106" mass="12188">MIRHAALIARSFLPSREKIAEGRRWNKASIDSSVLKRERSSDEKFSSRMPERSAHAEFNTLLFPNPETPPATPPFGFDRRPEISLKTPLFPKRVRRSLIAAEPQNF</sequence>
<keyword evidence="3" id="KW-1185">Reference proteome</keyword>
<feature type="region of interest" description="Disordered" evidence="1">
    <location>
        <begin position="30"/>
        <end position="80"/>
    </location>
</feature>
<reference evidence="2" key="2">
    <citation type="submission" date="2019-03" db="EMBL/GenBank/DDBJ databases">
        <authorList>
            <person name="Chen S.-C."/>
            <person name="Wu S.-Y."/>
            <person name="Lai M.-C."/>
        </authorList>
    </citation>
    <scope>NUCLEOTIDE SEQUENCE</scope>
    <source>
        <strain evidence="2">ML15</strain>
    </source>
</reference>
<dbReference type="Proteomes" id="UP000826709">
    <property type="component" value="Chromosome"/>
</dbReference>
<evidence type="ECO:0000256" key="1">
    <source>
        <dbReference type="SAM" id="MobiDB-lite"/>
    </source>
</evidence>
<evidence type="ECO:0000313" key="2">
    <source>
        <dbReference type="EMBL" id="QYZ80185.1"/>
    </source>
</evidence>
<name>A0A8G1A410_9EURY</name>
<dbReference type="AlphaFoldDB" id="A0A8G1A410"/>
<gene>
    <name evidence="2" type="ORF">E2N92_12465</name>
</gene>
<dbReference type="EMBL" id="CP037968">
    <property type="protein sequence ID" value="QYZ80185.1"/>
    <property type="molecule type" value="Genomic_DNA"/>
</dbReference>
<reference evidence="2" key="1">
    <citation type="journal article" date="2005" name="Int. J. Syst. Evol. Microbiol.">
        <title>Methanofollis formosanus sp. nov., isolated from a fish pond.</title>
        <authorList>
            <person name="Wu S.Y."/>
            <person name="Chen S.C."/>
            <person name="Lai M.C."/>
        </authorList>
    </citation>
    <scope>NUCLEOTIDE SEQUENCE</scope>
    <source>
        <strain evidence="2">ML15</strain>
    </source>
</reference>
<protein>
    <submittedName>
        <fullName evidence="2">Uncharacterized protein</fullName>
    </submittedName>
</protein>